<comment type="caution">
    <text evidence="1">The sequence shown here is derived from an EMBL/GenBank/DDBJ whole genome shotgun (WGS) entry which is preliminary data.</text>
</comment>
<accession>A0ABR2ZRZ2</accession>
<name>A0ABR2ZRZ2_9AGAR</name>
<protein>
    <submittedName>
        <fullName evidence="1">Uncharacterized protein</fullName>
    </submittedName>
</protein>
<evidence type="ECO:0000313" key="2">
    <source>
        <dbReference type="Proteomes" id="UP001437256"/>
    </source>
</evidence>
<sequence length="363" mass="41197">MNLDGSKRSEALAKLSDSAVGCIRHLSLSIDLLDSEDEEDKDVDVYEENKYRLALIVIELGRLEGRLHALESFSLIDYGDECLLCDVDLAQTCSPMFERHYSIIPFLVATFTNISELKICLSSEDPGSFIAFICSFPRLQQTACSSVYPSPHPPVYLYPSKRWGLYDRPWDNPKFSSLALYPPSSANCSLLPRGLSRPQAPNLAIPQTFSLSFNFDKIRPLTEPQSLSRLPYLERIILSFRNFTPDKLDVATSTLHKILRMIDTITSFHFCTTVINLLDYNGTEALHDQWNKLDDLLSTDKFATCSVELVVPPGENELAFYPKVNRKGRLSVAHAPFPWDPRSDDDEHSLAQEEMEWVCNQIY</sequence>
<proteinExistence type="predicted"/>
<dbReference type="Proteomes" id="UP001437256">
    <property type="component" value="Unassembled WGS sequence"/>
</dbReference>
<keyword evidence="2" id="KW-1185">Reference proteome</keyword>
<evidence type="ECO:0000313" key="1">
    <source>
        <dbReference type="EMBL" id="KAL0063856.1"/>
    </source>
</evidence>
<gene>
    <name evidence="1" type="ORF">AAF712_009208</name>
</gene>
<dbReference type="EMBL" id="JBBXMP010000072">
    <property type="protein sequence ID" value="KAL0063856.1"/>
    <property type="molecule type" value="Genomic_DNA"/>
</dbReference>
<organism evidence="1 2">
    <name type="scientific">Marasmius tenuissimus</name>
    <dbReference type="NCBI Taxonomy" id="585030"/>
    <lineage>
        <taxon>Eukaryota</taxon>
        <taxon>Fungi</taxon>
        <taxon>Dikarya</taxon>
        <taxon>Basidiomycota</taxon>
        <taxon>Agaricomycotina</taxon>
        <taxon>Agaricomycetes</taxon>
        <taxon>Agaricomycetidae</taxon>
        <taxon>Agaricales</taxon>
        <taxon>Marasmiineae</taxon>
        <taxon>Marasmiaceae</taxon>
        <taxon>Marasmius</taxon>
    </lineage>
</organism>
<reference evidence="1 2" key="1">
    <citation type="submission" date="2024-05" db="EMBL/GenBank/DDBJ databases">
        <title>A draft genome resource for the thread blight pathogen Marasmius tenuissimus strain MS-2.</title>
        <authorList>
            <person name="Yulfo-Soto G.E."/>
            <person name="Baruah I.K."/>
            <person name="Amoako-Attah I."/>
            <person name="Bukari Y."/>
            <person name="Meinhardt L.W."/>
            <person name="Bailey B.A."/>
            <person name="Cohen S.P."/>
        </authorList>
    </citation>
    <scope>NUCLEOTIDE SEQUENCE [LARGE SCALE GENOMIC DNA]</scope>
    <source>
        <strain evidence="1 2">MS-2</strain>
    </source>
</reference>